<feature type="compositionally biased region" description="Polar residues" evidence="1">
    <location>
        <begin position="589"/>
        <end position="601"/>
    </location>
</feature>
<dbReference type="OrthoDB" id="550539at2759"/>
<dbReference type="EMBL" id="LSYV01000030">
    <property type="protein sequence ID" value="KXZ48247.1"/>
    <property type="molecule type" value="Genomic_DNA"/>
</dbReference>
<comment type="caution">
    <text evidence="2">The sequence shown here is derived from an EMBL/GenBank/DDBJ whole genome shotgun (WGS) entry which is preliminary data.</text>
</comment>
<dbReference type="Proteomes" id="UP000075714">
    <property type="component" value="Unassembled WGS sequence"/>
</dbReference>
<accession>A0A150GEG6</accession>
<organism evidence="2 3">
    <name type="scientific">Gonium pectorale</name>
    <name type="common">Green alga</name>
    <dbReference type="NCBI Taxonomy" id="33097"/>
    <lineage>
        <taxon>Eukaryota</taxon>
        <taxon>Viridiplantae</taxon>
        <taxon>Chlorophyta</taxon>
        <taxon>core chlorophytes</taxon>
        <taxon>Chlorophyceae</taxon>
        <taxon>CS clade</taxon>
        <taxon>Chlamydomonadales</taxon>
        <taxon>Volvocaceae</taxon>
        <taxon>Gonium</taxon>
    </lineage>
</organism>
<feature type="region of interest" description="Disordered" evidence="1">
    <location>
        <begin position="626"/>
        <end position="647"/>
    </location>
</feature>
<sequence>MHPAQLTRLIGRCGTQEELAEVLTRHAKQMNGLHVTALVEGRAGALDARGIANISWALAKVLRPAHSPGPDRMGDADPGRWEPQHLANTLWAAASLELGASAAADKPRACSPAADGDSESAAGDWVARAVAAAGDMLRTGRFSEAGLSQLVWSVAELGLQPGADWMAAFFSAARRRAAELSPHSAANVLFALARLAAADAGSDVSPAGGDELGHCNARTGADTSFTPPPDTVWLSGFLAETAAGLAAADGAALANSMWALTTLLGAGTSGTGGSSAGTVPRSWLRLWYGAMLSPGALGRLTDAQLSRALWSLASLSVQLPGGGLPFPPPPGLLGEAAAALRPRLGAMPAHSFAMAGWALGRLHSLQEQHVPPHQLRTESPPHGEKPWQPDGAWLLGWANGSEDRMRSGSLAGTGLIMCLQTAAGWGEAAGVGSRWLQAALDCVMRPEHSAHRAQLLLAFLRAADACLPGRCPQELLEVAASAVLAGARAREDGEAGSGSGSWAAGQLLRCGAALARMGYLPPPSWRRVFFARVMLLAELAQPAVAAPVPQAQAAAPASSPSPSGDLPNELNNTDEQLPVDPCEQHPVPMNSSISGDSNTAGASGGSDGRDLEQAGIELGANGLHLNGAGLPSNSPATAAAPAEAAPTVQPNGSGLAAWNGAAGLHVNGAGEIRLAEPPSPAAWLRQGSSIDNHGTGNDTAIELRLRLPPRQRHALRVVLAGQVVTAAPADAALGLLSPADWTAWGVPALARLAHELPPQLQPAWLDTVTRLRGRVSRSALDDLLLGFCLATEPSLQAMRPRALHATLLAAGRLAAALRLALSRDWASAALRRYSRCCGALPPAQLAQVSWPIGEDPYGK</sequence>
<proteinExistence type="predicted"/>
<name>A0A150GEG6_GONPE</name>
<dbReference type="AlphaFoldDB" id="A0A150GEG6"/>
<evidence type="ECO:0000313" key="2">
    <source>
        <dbReference type="EMBL" id="KXZ48247.1"/>
    </source>
</evidence>
<evidence type="ECO:0000313" key="3">
    <source>
        <dbReference type="Proteomes" id="UP000075714"/>
    </source>
</evidence>
<reference evidence="3" key="1">
    <citation type="journal article" date="2016" name="Nat. Commun.">
        <title>The Gonium pectorale genome demonstrates co-option of cell cycle regulation during the evolution of multicellularity.</title>
        <authorList>
            <person name="Hanschen E.R."/>
            <person name="Marriage T.N."/>
            <person name="Ferris P.J."/>
            <person name="Hamaji T."/>
            <person name="Toyoda A."/>
            <person name="Fujiyama A."/>
            <person name="Neme R."/>
            <person name="Noguchi H."/>
            <person name="Minakuchi Y."/>
            <person name="Suzuki M."/>
            <person name="Kawai-Toyooka H."/>
            <person name="Smith D.R."/>
            <person name="Sparks H."/>
            <person name="Anderson J."/>
            <person name="Bakaric R."/>
            <person name="Luria V."/>
            <person name="Karger A."/>
            <person name="Kirschner M.W."/>
            <person name="Durand P.M."/>
            <person name="Michod R.E."/>
            <person name="Nozaki H."/>
            <person name="Olson B.J."/>
        </authorList>
    </citation>
    <scope>NUCLEOTIDE SEQUENCE [LARGE SCALE GENOMIC DNA]</scope>
    <source>
        <strain evidence="3">NIES-2863</strain>
    </source>
</reference>
<evidence type="ECO:0000256" key="1">
    <source>
        <dbReference type="SAM" id="MobiDB-lite"/>
    </source>
</evidence>
<gene>
    <name evidence="2" type="ORF">GPECTOR_29g27</name>
</gene>
<feature type="compositionally biased region" description="Low complexity" evidence="1">
    <location>
        <begin position="551"/>
        <end position="563"/>
    </location>
</feature>
<protein>
    <submittedName>
        <fullName evidence="2">Uncharacterized protein</fullName>
    </submittedName>
</protein>
<keyword evidence="3" id="KW-1185">Reference proteome</keyword>
<feature type="region of interest" description="Disordered" evidence="1">
    <location>
        <begin position="551"/>
        <end position="611"/>
    </location>
</feature>